<feature type="transmembrane region" description="Helical" evidence="1">
    <location>
        <begin position="94"/>
        <end position="116"/>
    </location>
</feature>
<accession>A0AAE6QHL5</accession>
<dbReference type="Proteomes" id="UP000423413">
    <property type="component" value="Chromosome"/>
</dbReference>
<evidence type="ECO:0000256" key="1">
    <source>
        <dbReference type="SAM" id="Phobius"/>
    </source>
</evidence>
<dbReference type="AlphaFoldDB" id="A0AAE6QHL5"/>
<keyword evidence="1" id="KW-0812">Transmembrane</keyword>
<keyword evidence="1" id="KW-0472">Membrane</keyword>
<sequence length="125" mass="13726">MNNIQIGLASGFILVLLFFVCFAIAFIAHRYIDTIEGCLSGCSYVSDIRNVWGSAGLLGEVMRCGLIATIIMMPKIYAKRGLVDVGEVEGLPRFYKRLLVTPIVIGGVLIFCLFALDVASKYIEQ</sequence>
<keyword evidence="1" id="KW-1133">Transmembrane helix</keyword>
<dbReference type="GeneID" id="73736590"/>
<evidence type="ECO:0000313" key="3">
    <source>
        <dbReference type="Proteomes" id="UP000423413"/>
    </source>
</evidence>
<proteinExistence type="predicted"/>
<name>A0AAE6QHL5_9PSED</name>
<reference evidence="2 3" key="1">
    <citation type="submission" date="2019-11" db="EMBL/GenBank/DDBJ databases">
        <title>Complete genome sequence of Pseudomonas syringae pv. coronafaciens isolate B19001 originated in imported oat cereal.</title>
        <authorList>
            <person name="Kim S.M."/>
            <person name="Lee B.C."/>
            <person name="Seo S.J."/>
            <person name="Lee J.E."/>
            <person name="Choi N.J."/>
            <person name="Park J.H."/>
        </authorList>
    </citation>
    <scope>NUCLEOTIDE SEQUENCE [LARGE SCALE GENOMIC DNA]</scope>
    <source>
        <strain evidence="2 3">B19001</strain>
    </source>
</reference>
<evidence type="ECO:0000313" key="2">
    <source>
        <dbReference type="EMBL" id="QGT82906.1"/>
    </source>
</evidence>
<feature type="transmembrane region" description="Helical" evidence="1">
    <location>
        <begin position="12"/>
        <end position="32"/>
    </location>
</feature>
<dbReference type="EMBL" id="CP046441">
    <property type="protein sequence ID" value="QGT82906.1"/>
    <property type="molecule type" value="Genomic_DNA"/>
</dbReference>
<gene>
    <name evidence="2" type="ORF">GMO17_17880</name>
</gene>
<organism evidence="2 3">
    <name type="scientific">Pseudomonas coronafaciens pv. coronafaciens</name>
    <dbReference type="NCBI Taxonomy" id="235275"/>
    <lineage>
        <taxon>Bacteria</taxon>
        <taxon>Pseudomonadati</taxon>
        <taxon>Pseudomonadota</taxon>
        <taxon>Gammaproteobacteria</taxon>
        <taxon>Pseudomonadales</taxon>
        <taxon>Pseudomonadaceae</taxon>
        <taxon>Pseudomonas</taxon>
        <taxon>Pseudomonas coronafaciens</taxon>
    </lineage>
</organism>
<dbReference type="RefSeq" id="WP_122325967.1">
    <property type="nucleotide sequence ID" value="NZ_CP046441.1"/>
</dbReference>
<protein>
    <submittedName>
        <fullName evidence="2">Uncharacterized protein</fullName>
    </submittedName>
</protein>